<organism evidence="3 4">
    <name type="scientific">Seminavis robusta</name>
    <dbReference type="NCBI Taxonomy" id="568900"/>
    <lineage>
        <taxon>Eukaryota</taxon>
        <taxon>Sar</taxon>
        <taxon>Stramenopiles</taxon>
        <taxon>Ochrophyta</taxon>
        <taxon>Bacillariophyta</taxon>
        <taxon>Bacillariophyceae</taxon>
        <taxon>Bacillariophycidae</taxon>
        <taxon>Naviculales</taxon>
        <taxon>Naviculaceae</taxon>
        <taxon>Seminavis</taxon>
    </lineage>
</organism>
<feature type="compositionally biased region" description="Polar residues" evidence="1">
    <location>
        <begin position="169"/>
        <end position="178"/>
    </location>
</feature>
<keyword evidence="4" id="KW-1185">Reference proteome</keyword>
<dbReference type="Pfam" id="PF01963">
    <property type="entry name" value="TraB_PrgY_gumN"/>
    <property type="match status" value="2"/>
</dbReference>
<dbReference type="AlphaFoldDB" id="A0A9N8HW18"/>
<keyword evidence="2" id="KW-0732">Signal</keyword>
<gene>
    <name evidence="3" type="ORF">SEMRO_1902_G304460.1</name>
</gene>
<evidence type="ECO:0000256" key="1">
    <source>
        <dbReference type="SAM" id="MobiDB-lite"/>
    </source>
</evidence>
<feature type="chain" id="PRO_5040303491" evidence="2">
    <location>
        <begin position="20"/>
        <end position="416"/>
    </location>
</feature>
<feature type="compositionally biased region" description="Low complexity" evidence="1">
    <location>
        <begin position="204"/>
        <end position="223"/>
    </location>
</feature>
<comment type="caution">
    <text evidence="3">The sequence shown here is derived from an EMBL/GenBank/DDBJ whole genome shotgun (WGS) entry which is preliminary data.</text>
</comment>
<feature type="region of interest" description="Disordered" evidence="1">
    <location>
        <begin position="169"/>
        <end position="235"/>
    </location>
</feature>
<evidence type="ECO:0000313" key="4">
    <source>
        <dbReference type="Proteomes" id="UP001153069"/>
    </source>
</evidence>
<dbReference type="CDD" id="cd14726">
    <property type="entry name" value="TraB_PrgY-like"/>
    <property type="match status" value="1"/>
</dbReference>
<dbReference type="InterPro" id="IPR002816">
    <property type="entry name" value="TraB/PrgY/GumN_fam"/>
</dbReference>
<dbReference type="EMBL" id="CAICTM010001900">
    <property type="protein sequence ID" value="CAB9526870.1"/>
    <property type="molecule type" value="Genomic_DNA"/>
</dbReference>
<dbReference type="OrthoDB" id="48306at2759"/>
<dbReference type="PANTHER" id="PTHR21530:SF7">
    <property type="entry name" value="TRAB DOMAIN-CONTAINING PROTEIN"/>
    <property type="match status" value="1"/>
</dbReference>
<dbReference type="Proteomes" id="UP001153069">
    <property type="component" value="Unassembled WGS sequence"/>
</dbReference>
<evidence type="ECO:0000313" key="3">
    <source>
        <dbReference type="EMBL" id="CAB9526870.1"/>
    </source>
</evidence>
<feature type="signal peptide" evidence="2">
    <location>
        <begin position="1"/>
        <end position="19"/>
    </location>
</feature>
<protein>
    <submittedName>
        <fullName evidence="3">TraB family</fullName>
    </submittedName>
</protein>
<dbReference type="PANTHER" id="PTHR21530">
    <property type="entry name" value="PHEROMONE SHUTDOWN PROTEIN"/>
    <property type="match status" value="1"/>
</dbReference>
<dbReference type="InterPro" id="IPR046345">
    <property type="entry name" value="TraB_PrgY-like"/>
</dbReference>
<sequence length="416" mass="44337">MRIVLPLLLFALSADPSNAWTTTPHHATAVVKCPRQVRLLALKNGNQETEKDSFRHNNPLQPTFSSRRQWLSGIMTAAGMGLTGVVTGSSPSNAATPIAATASLCDPTVSVWERNGRVIYLLGTAHISSSSAQLAGKLVQDTHPDAVFVELDLKRIGGSGTMAKRMAESNNQGVQIGTSDDPDSKPTRLLVNPVGRSPPPPAVETSSTALAEEATETTTAAAEPTKPKKSGGGLLSNLGAAAVGKGIKSMYAKLGDEGFQPGEEFIVAIKEGQKIGSAVVLGDQDVDVTLRRMSEAIRQTDLSRLLNPDNDLEQSMREMMPSSSSSGSTMAASELTEYVEVIKTKENVQKIMALLKNEAPAMYQVMVSERDAYMAAGLNTLNEFAIITAVMGLAHVDGVERNLRSEGWKPVPLRCQ</sequence>
<evidence type="ECO:0000256" key="2">
    <source>
        <dbReference type="SAM" id="SignalP"/>
    </source>
</evidence>
<reference evidence="3" key="1">
    <citation type="submission" date="2020-06" db="EMBL/GenBank/DDBJ databases">
        <authorList>
            <consortium name="Plant Systems Biology data submission"/>
        </authorList>
    </citation>
    <scope>NUCLEOTIDE SEQUENCE</scope>
    <source>
        <strain evidence="3">D6</strain>
    </source>
</reference>
<name>A0A9N8HW18_9STRA</name>
<accession>A0A9N8HW18</accession>
<proteinExistence type="predicted"/>